<evidence type="ECO:0000256" key="1">
    <source>
        <dbReference type="SAM" id="MobiDB-lite"/>
    </source>
</evidence>
<feature type="transmembrane region" description="Helical" evidence="2">
    <location>
        <begin position="418"/>
        <end position="441"/>
    </location>
</feature>
<dbReference type="Gene3D" id="1.50.10.20">
    <property type="match status" value="1"/>
</dbReference>
<dbReference type="OrthoDB" id="3223195at2759"/>
<organism evidence="4 5">
    <name type="scientific">Tetrapyrgos nigripes</name>
    <dbReference type="NCBI Taxonomy" id="182062"/>
    <lineage>
        <taxon>Eukaryota</taxon>
        <taxon>Fungi</taxon>
        <taxon>Dikarya</taxon>
        <taxon>Basidiomycota</taxon>
        <taxon>Agaricomycotina</taxon>
        <taxon>Agaricomycetes</taxon>
        <taxon>Agaricomycetidae</taxon>
        <taxon>Agaricales</taxon>
        <taxon>Marasmiineae</taxon>
        <taxon>Marasmiaceae</taxon>
        <taxon>Tetrapyrgos</taxon>
    </lineage>
</organism>
<evidence type="ECO:0000256" key="2">
    <source>
        <dbReference type="SAM" id="Phobius"/>
    </source>
</evidence>
<dbReference type="EMBL" id="JAACJM010000081">
    <property type="protein sequence ID" value="KAF5349387.1"/>
    <property type="molecule type" value="Genomic_DNA"/>
</dbReference>
<evidence type="ECO:0000313" key="5">
    <source>
        <dbReference type="Proteomes" id="UP000559256"/>
    </source>
</evidence>
<feature type="region of interest" description="Disordered" evidence="1">
    <location>
        <begin position="553"/>
        <end position="581"/>
    </location>
</feature>
<dbReference type="PANTHER" id="PTHR47791:SF3">
    <property type="entry name" value="MEIOTICALLY UP-REGULATED GENE 191 PROTEIN"/>
    <property type="match status" value="1"/>
</dbReference>
<evidence type="ECO:0000256" key="3">
    <source>
        <dbReference type="SAM" id="SignalP"/>
    </source>
</evidence>
<feature type="chain" id="PRO_5034097664" description="Glycoside hydrolase family 76 protein" evidence="3">
    <location>
        <begin position="23"/>
        <end position="581"/>
    </location>
</feature>
<name>A0A8H5CZF4_9AGAR</name>
<dbReference type="Proteomes" id="UP000559256">
    <property type="component" value="Unassembled WGS sequence"/>
</dbReference>
<dbReference type="SUPFAM" id="SSF48208">
    <property type="entry name" value="Six-hairpin glycosidases"/>
    <property type="match status" value="1"/>
</dbReference>
<proteinExistence type="predicted"/>
<reference evidence="4 5" key="1">
    <citation type="journal article" date="2020" name="ISME J.">
        <title>Uncovering the hidden diversity of litter-decomposition mechanisms in mushroom-forming fungi.</title>
        <authorList>
            <person name="Floudas D."/>
            <person name="Bentzer J."/>
            <person name="Ahren D."/>
            <person name="Johansson T."/>
            <person name="Persson P."/>
            <person name="Tunlid A."/>
        </authorList>
    </citation>
    <scope>NUCLEOTIDE SEQUENCE [LARGE SCALE GENOMIC DNA]</scope>
    <source>
        <strain evidence="4 5">CBS 291.85</strain>
    </source>
</reference>
<keyword evidence="2" id="KW-1133">Transmembrane helix</keyword>
<dbReference type="Pfam" id="PF03663">
    <property type="entry name" value="Glyco_hydro_76"/>
    <property type="match status" value="1"/>
</dbReference>
<accession>A0A8H5CZF4</accession>
<dbReference type="GO" id="GO:0005975">
    <property type="term" value="P:carbohydrate metabolic process"/>
    <property type="evidence" value="ECO:0007669"/>
    <property type="project" value="InterPro"/>
</dbReference>
<dbReference type="PANTHER" id="PTHR47791">
    <property type="entry name" value="MEIOTICALLY UP-REGULATED GENE 191 PROTEIN"/>
    <property type="match status" value="1"/>
</dbReference>
<dbReference type="InterPro" id="IPR005198">
    <property type="entry name" value="Glyco_hydro_76"/>
</dbReference>
<dbReference type="AlphaFoldDB" id="A0A8H5CZF4"/>
<dbReference type="InterPro" id="IPR053169">
    <property type="entry name" value="MUG_Protein"/>
</dbReference>
<keyword evidence="3" id="KW-0732">Signal</keyword>
<comment type="caution">
    <text evidence="4">The sequence shown here is derived from an EMBL/GenBank/DDBJ whole genome shotgun (WGS) entry which is preliminary data.</text>
</comment>
<evidence type="ECO:0008006" key="6">
    <source>
        <dbReference type="Google" id="ProtNLM"/>
    </source>
</evidence>
<feature type="signal peptide" evidence="3">
    <location>
        <begin position="1"/>
        <end position="22"/>
    </location>
</feature>
<gene>
    <name evidence="4" type="ORF">D9758_015509</name>
</gene>
<keyword evidence="2" id="KW-0472">Membrane</keyword>
<protein>
    <recommendedName>
        <fullName evidence="6">Glycoside hydrolase family 76 protein</fullName>
    </recommendedName>
</protein>
<keyword evidence="2" id="KW-0812">Transmembrane</keyword>
<dbReference type="InterPro" id="IPR008928">
    <property type="entry name" value="6-hairpin_glycosidase_sf"/>
</dbReference>
<sequence length="581" mass="63528">MLSLRLWAQLLVLTHCFATVRAQNFTVPSNWQRQTRTLSQDEYKSFAQRAAGQLVPLIDEQTGQIDSLKFTFYDINLAAVLALQDYRTGNSSFEPVLEKMFDNYPSAHNNSFLVATPQWGLSAFYAYRAYNNSDFLSLATSAWSRVSQYLVREQDAKAGTQDMRNVTFPSTCPNESGDGTNQTVAGAVFMYINEKNDTRVNAQTIGPFAALSAYLYEETQNSTYLTAANLSIAFLQKRHYNHTIVLDTSELVECIIDPLTAFTYNTGYAIEAAAVLDSVTSRSDPSSPLPWLRTLVANAINFNGWTGPDGVIFEENADPEDWTSGLKAILIRGLLEARDRNRGTEMATFIENFIDVQVQAVLSGAQGGSDAYTTNWKGKANSVLSVPGNIVALDVLNAAVVVPFNTTSDITHVSHTGVIVGGVVGGLAGVLSVVAVVFFLCRRKRRMSLSTSHESQLVVEPFTRQPSTSLPVSSTRAGIYASRPLDAKLGRYVSDVPFSTSTSALPLSSTNSQSAALVSVDQESSAAARSEAESHDLDRTDLANIVHRLQGILLQSERNRPVDNESIPSTEPPPEYHAEQE</sequence>
<evidence type="ECO:0000313" key="4">
    <source>
        <dbReference type="EMBL" id="KAF5349387.1"/>
    </source>
</evidence>
<keyword evidence="5" id="KW-1185">Reference proteome</keyword>